<sequence length="152" mass="17403">MAPGEYGRSLEYTTEQIAQGNLLGTVPRELVPAFITEPVAIHRWYSLIAPRSNEDYFHPDLDERTMNRRFRVISRPTLMLLSEKDEMVPANVDKATLLKRWIQASSLMVDQLSSVVPDADHTLSRVATRYWVADRVVQFLRSVDATQAQNRS</sequence>
<evidence type="ECO:0000313" key="2">
    <source>
        <dbReference type="Proteomes" id="UP001140562"/>
    </source>
</evidence>
<dbReference type="OrthoDB" id="10034502at2759"/>
<accession>A0A9W8WWF0</accession>
<dbReference type="AlphaFoldDB" id="A0A9W8WWF0"/>
<dbReference type="InterPro" id="IPR029058">
    <property type="entry name" value="AB_hydrolase_fold"/>
</dbReference>
<protein>
    <submittedName>
        <fullName evidence="1">Uncharacterized protein</fullName>
    </submittedName>
</protein>
<evidence type="ECO:0000313" key="1">
    <source>
        <dbReference type="EMBL" id="KAJ4334213.1"/>
    </source>
</evidence>
<reference evidence="1" key="1">
    <citation type="submission" date="2022-10" db="EMBL/GenBank/DDBJ databases">
        <title>Tapping the CABI collections for fungal endophytes: first genome assemblies for Collariella, Neodidymelliopsis, Ascochyta clinopodiicola, Didymella pomorum, Didymosphaeria variabile, Neocosmospora piperis and Neocucurbitaria cava.</title>
        <authorList>
            <person name="Hill R."/>
        </authorList>
    </citation>
    <scope>NUCLEOTIDE SEQUENCE</scope>
    <source>
        <strain evidence="1">IMI 360193</strain>
    </source>
</reference>
<gene>
    <name evidence="1" type="ORF">N0V87_007054</name>
</gene>
<dbReference type="InterPro" id="IPR013744">
    <property type="entry name" value="SidJ"/>
</dbReference>
<dbReference type="PANTHER" id="PTHR31591:SF7">
    <property type="entry name" value="DUF1749-DOMAIN-CONTAINING PROTEIN"/>
    <property type="match status" value="1"/>
</dbReference>
<organism evidence="1 2">
    <name type="scientific">Didymella glomerata</name>
    <dbReference type="NCBI Taxonomy" id="749621"/>
    <lineage>
        <taxon>Eukaryota</taxon>
        <taxon>Fungi</taxon>
        <taxon>Dikarya</taxon>
        <taxon>Ascomycota</taxon>
        <taxon>Pezizomycotina</taxon>
        <taxon>Dothideomycetes</taxon>
        <taxon>Pleosporomycetidae</taxon>
        <taxon>Pleosporales</taxon>
        <taxon>Pleosporineae</taxon>
        <taxon>Didymellaceae</taxon>
        <taxon>Didymella</taxon>
    </lineage>
</organism>
<keyword evidence="2" id="KW-1185">Reference proteome</keyword>
<dbReference type="Pfam" id="PF08538">
    <property type="entry name" value="DUF1749"/>
    <property type="match status" value="1"/>
</dbReference>
<dbReference type="Proteomes" id="UP001140562">
    <property type="component" value="Unassembled WGS sequence"/>
</dbReference>
<proteinExistence type="predicted"/>
<dbReference type="EMBL" id="JAPEUV010000081">
    <property type="protein sequence ID" value="KAJ4334213.1"/>
    <property type="molecule type" value="Genomic_DNA"/>
</dbReference>
<dbReference type="PANTHER" id="PTHR31591">
    <property type="entry name" value="UPF0613 PROTEIN PB24D3.06C"/>
    <property type="match status" value="1"/>
</dbReference>
<comment type="caution">
    <text evidence="1">The sequence shown here is derived from an EMBL/GenBank/DDBJ whole genome shotgun (WGS) entry which is preliminary data.</text>
</comment>
<dbReference type="SUPFAM" id="SSF53474">
    <property type="entry name" value="alpha/beta-Hydrolases"/>
    <property type="match status" value="1"/>
</dbReference>
<dbReference type="Gene3D" id="3.40.50.1820">
    <property type="entry name" value="alpha/beta hydrolase"/>
    <property type="match status" value="1"/>
</dbReference>
<name>A0A9W8WWF0_9PLEO</name>